<dbReference type="CDD" id="cd06223">
    <property type="entry name" value="PRTases_typeI"/>
    <property type="match status" value="1"/>
</dbReference>
<keyword evidence="4" id="KW-0328">Glycosyltransferase</keyword>
<dbReference type="Proteomes" id="UP000289703">
    <property type="component" value="Unassembled WGS sequence"/>
</dbReference>
<dbReference type="InterPro" id="IPR017932">
    <property type="entry name" value="GATase_2_dom"/>
</dbReference>
<evidence type="ECO:0000256" key="2">
    <source>
        <dbReference type="ARBA" id="ARBA00022962"/>
    </source>
</evidence>
<dbReference type="RefSeq" id="WP_129255264.1">
    <property type="nucleotide sequence ID" value="NZ_SAXA01000014.1"/>
</dbReference>
<dbReference type="GO" id="GO:0016757">
    <property type="term" value="F:glycosyltransferase activity"/>
    <property type="evidence" value="ECO:0007669"/>
    <property type="project" value="UniProtKB-KW"/>
</dbReference>
<keyword evidence="1 4" id="KW-0808">Transferase</keyword>
<dbReference type="OrthoDB" id="9801213at2"/>
<dbReference type="Gene3D" id="3.60.20.10">
    <property type="entry name" value="Glutamine Phosphoribosylpyrophosphate, subunit 1, domain 1"/>
    <property type="match status" value="1"/>
</dbReference>
<evidence type="ECO:0000256" key="1">
    <source>
        <dbReference type="ARBA" id="ARBA00022679"/>
    </source>
</evidence>
<reference evidence="4 5" key="1">
    <citation type="submission" date="2019-01" db="EMBL/GenBank/DDBJ databases">
        <title>Ancylomarina salipaludis sp. nov., isolated from a salt marsh.</title>
        <authorList>
            <person name="Yoon J.-H."/>
        </authorList>
    </citation>
    <scope>NUCLEOTIDE SEQUENCE [LARGE SCALE GENOMIC DNA]</scope>
    <source>
        <strain evidence="4 5">SHSM-M15</strain>
    </source>
</reference>
<dbReference type="InterPro" id="IPR029057">
    <property type="entry name" value="PRTase-like"/>
</dbReference>
<name>A0A4Q1JJ30_9BACT</name>
<dbReference type="InterPro" id="IPR029055">
    <property type="entry name" value="Ntn_hydrolases_N"/>
</dbReference>
<keyword evidence="2" id="KW-0315">Glutamine amidotransferase</keyword>
<dbReference type="AlphaFoldDB" id="A0A4Q1JJ30"/>
<dbReference type="InterPro" id="IPR000836">
    <property type="entry name" value="PRTase_dom"/>
</dbReference>
<dbReference type="SUPFAM" id="SSF53271">
    <property type="entry name" value="PRTase-like"/>
    <property type="match status" value="1"/>
</dbReference>
<organism evidence="4 5">
    <name type="scientific">Ancylomarina salipaludis</name>
    <dbReference type="NCBI Taxonomy" id="2501299"/>
    <lineage>
        <taxon>Bacteria</taxon>
        <taxon>Pseudomonadati</taxon>
        <taxon>Bacteroidota</taxon>
        <taxon>Bacteroidia</taxon>
        <taxon>Marinilabiliales</taxon>
        <taxon>Marinifilaceae</taxon>
        <taxon>Ancylomarina</taxon>
    </lineage>
</organism>
<gene>
    <name evidence="4" type="ORF">EO244_13755</name>
</gene>
<accession>A0A4Q1JJ30</accession>
<dbReference type="PROSITE" id="PS51278">
    <property type="entry name" value="GATASE_TYPE_2"/>
    <property type="match status" value="1"/>
</dbReference>
<dbReference type="PANTHER" id="PTHR11907">
    <property type="entry name" value="AMIDOPHOSPHORIBOSYLTRANSFERASE"/>
    <property type="match status" value="1"/>
</dbReference>
<keyword evidence="5" id="KW-1185">Reference proteome</keyword>
<dbReference type="SUPFAM" id="SSF56235">
    <property type="entry name" value="N-terminal nucleophile aminohydrolases (Ntn hydrolases)"/>
    <property type="match status" value="1"/>
</dbReference>
<feature type="domain" description="Glutamine amidotransferase type-2" evidence="3">
    <location>
        <begin position="9"/>
        <end position="303"/>
    </location>
</feature>
<evidence type="ECO:0000313" key="5">
    <source>
        <dbReference type="Proteomes" id="UP000289703"/>
    </source>
</evidence>
<protein>
    <submittedName>
        <fullName evidence="4">Amidophosphoribosyltransferase</fullName>
    </submittedName>
</protein>
<proteinExistence type="predicted"/>
<dbReference type="EMBL" id="SAXA01000014">
    <property type="protein sequence ID" value="RXQ89843.1"/>
    <property type="molecule type" value="Genomic_DNA"/>
</dbReference>
<evidence type="ECO:0000259" key="3">
    <source>
        <dbReference type="PROSITE" id="PS51278"/>
    </source>
</evidence>
<comment type="caution">
    <text evidence="4">The sequence shown here is derived from an EMBL/GenBank/DDBJ whole genome shotgun (WGS) entry which is preliminary data.</text>
</comment>
<evidence type="ECO:0000313" key="4">
    <source>
        <dbReference type="EMBL" id="RXQ89843.1"/>
    </source>
</evidence>
<sequence length="633" mass="72202">MSDQLKHECGIALVRLRKPLEYYQEKYGTWQYGIQKLCLLMEKQHNRGQEGAGAASIKIDQQPGTKYIHRHRSNGNQPIKDVFDSIYGDLATVRATNPEKFEDAKWAKENVPFAGEVYLGHLRYGTFGRNSIDFVHPVKRENNWRSRNLVLAGNFNLTNVDELFNLLVSLGQSPSDYTDTVTILEKVGHYLDEENQLKFRQYKNEGYSSQAISPLIEENLDVQKVLASASRDWDGGYAIAGMFGHGDSFVMRDPWGIRPAYYYQDDEIVVVASERPVIQTALNVRAKDIKEIEPGNGVIIRKNGDVSEVPVRVPQKRRSCSFERIYFSRGSDKDIYLERKKLGQLLTPAILDSIDHDIANSVFSFIPNTAETAFYGMMEGVRNHLQEDKMRKIHDLNGEWTEEKLQEIISVEPRVEKIAVKDVKLRTFISGDEGRDDLVGHVYDVTYGIVRNDVDNLVIIDDSIVRGTTLKKSILRILDRLHPKKIVVVSSAPQIRYPDCYGIDMTRMGDFCAFNAAIALLKERNMAHIIDEVYQKCKAQENLPKEEVMNYVTEIYKPFTPEEISDKISEQLTPDDMHAEVKIVFQSVDNLHAACPENNGDWYFTGDYPTPGGNKVVNTSFINYVEGNTRRAY</sequence>